<dbReference type="VEuPathDB" id="GiardiaDB:GL50803_19223"/>
<dbReference type="HOGENOM" id="CLU_2202037_0_0_1"/>
<dbReference type="KEGG" id="gla:GL50803_0019223"/>
<proteinExistence type="predicted"/>
<comment type="caution">
    <text evidence="1">The sequence shown here is derived from an EMBL/GenBank/DDBJ whole genome shotgun (WGS) entry which is preliminary data.</text>
</comment>
<protein>
    <submittedName>
        <fullName evidence="1">Uncharacterized protein</fullName>
    </submittedName>
</protein>
<dbReference type="AlphaFoldDB" id="A8BMM6"/>
<sequence length="108" mass="11946">MLGRFVFVALIIQFIWAQTSCGVGFSTTNYKDRSNNCARIKIFDSNNDKTKCANSNITKSAVVSLDFSAAGRRNLGSKCANCHICSVNLYRPRSEPKRLSPPNRPVAD</sequence>
<reference evidence="1 2" key="1">
    <citation type="journal article" date="2007" name="Science">
        <title>Genomic minimalism in the early diverging intestinal parasite Giardia lamblia.</title>
        <authorList>
            <person name="Morrison H.G."/>
            <person name="McArthur A.G."/>
            <person name="Gillin F.D."/>
            <person name="Aley S.B."/>
            <person name="Adam R.D."/>
            <person name="Olsen G.J."/>
            <person name="Best A.A."/>
            <person name="Cande W.Z."/>
            <person name="Chen F."/>
            <person name="Cipriano M.J."/>
            <person name="Davids B.J."/>
            <person name="Dawson S.C."/>
            <person name="Elmendorf H.G."/>
            <person name="Hehl A.B."/>
            <person name="Holder M.E."/>
            <person name="Huse S.M."/>
            <person name="Kim U.U."/>
            <person name="Lasek-Nesselquist E."/>
            <person name="Manning G."/>
            <person name="Nigam A."/>
            <person name="Nixon J.E."/>
            <person name="Palm D."/>
            <person name="Passamaneck N.E."/>
            <person name="Prabhu A."/>
            <person name="Reich C.I."/>
            <person name="Reiner D.S."/>
            <person name="Samuelson J."/>
            <person name="Svard S.G."/>
            <person name="Sogin M.L."/>
        </authorList>
    </citation>
    <scope>NUCLEOTIDE SEQUENCE [LARGE SCALE GENOMIC DNA]</scope>
    <source>
        <strain evidence="1 2">WB C6</strain>
    </source>
</reference>
<name>A8BMM6_GIAIC</name>
<dbReference type="RefSeq" id="XP_001706130.1">
    <property type="nucleotide sequence ID" value="XM_001706078.1"/>
</dbReference>
<organism evidence="1 2">
    <name type="scientific">Giardia intestinalis (strain ATCC 50803 / WB clone C6)</name>
    <name type="common">Giardia lamblia</name>
    <dbReference type="NCBI Taxonomy" id="184922"/>
    <lineage>
        <taxon>Eukaryota</taxon>
        <taxon>Metamonada</taxon>
        <taxon>Diplomonadida</taxon>
        <taxon>Hexamitidae</taxon>
        <taxon>Giardiinae</taxon>
        <taxon>Giardia</taxon>
    </lineage>
</organism>
<dbReference type="Proteomes" id="UP000001548">
    <property type="component" value="Unassembled WGS sequence"/>
</dbReference>
<gene>
    <name evidence="1" type="ORF">GL50803_0019223</name>
</gene>
<dbReference type="GeneID" id="5699016"/>
<evidence type="ECO:0000313" key="1">
    <source>
        <dbReference type="EMBL" id="KAE8304035.1"/>
    </source>
</evidence>
<keyword evidence="2" id="KW-1185">Reference proteome</keyword>
<evidence type="ECO:0000313" key="2">
    <source>
        <dbReference type="Proteomes" id="UP000001548"/>
    </source>
</evidence>
<dbReference type="EMBL" id="AACB03000002">
    <property type="protein sequence ID" value="KAE8304035.1"/>
    <property type="molecule type" value="Genomic_DNA"/>
</dbReference>
<accession>A8BMM6</accession>